<dbReference type="Proteomes" id="UP000075880">
    <property type="component" value="Unassembled WGS sequence"/>
</dbReference>
<evidence type="ECO:0000313" key="1">
    <source>
        <dbReference type="EnsemblMetazoa" id="ENSAATROPP013601"/>
    </source>
</evidence>
<sequence>MMNMRLQVDGWTMVHLIVERSSSSSSSS</sequence>
<dbReference type="AlphaFoldDB" id="A0AAG5DR24"/>
<accession>A0AAG5DR24</accession>
<dbReference type="EnsemblMetazoa" id="ENSAATROPT015108">
    <property type="protein sequence ID" value="ENSAATROPP013601"/>
    <property type="gene ID" value="ENSAATROPG012291"/>
</dbReference>
<keyword evidence="2" id="KW-1185">Reference proteome</keyword>
<organism evidence="1 2">
    <name type="scientific">Anopheles atroparvus</name>
    <name type="common">European mosquito</name>
    <dbReference type="NCBI Taxonomy" id="41427"/>
    <lineage>
        <taxon>Eukaryota</taxon>
        <taxon>Metazoa</taxon>
        <taxon>Ecdysozoa</taxon>
        <taxon>Arthropoda</taxon>
        <taxon>Hexapoda</taxon>
        <taxon>Insecta</taxon>
        <taxon>Pterygota</taxon>
        <taxon>Neoptera</taxon>
        <taxon>Endopterygota</taxon>
        <taxon>Diptera</taxon>
        <taxon>Nematocera</taxon>
        <taxon>Culicoidea</taxon>
        <taxon>Culicidae</taxon>
        <taxon>Anophelinae</taxon>
        <taxon>Anopheles</taxon>
    </lineage>
</organism>
<protein>
    <submittedName>
        <fullName evidence="1">Uncharacterized protein</fullName>
    </submittedName>
</protein>
<name>A0AAG5DR24_ANOAO</name>
<proteinExistence type="predicted"/>
<reference evidence="1" key="1">
    <citation type="submission" date="2024-04" db="UniProtKB">
        <authorList>
            <consortium name="EnsemblMetazoa"/>
        </authorList>
    </citation>
    <scope>IDENTIFICATION</scope>
    <source>
        <strain evidence="1">EBRO</strain>
    </source>
</reference>
<evidence type="ECO:0000313" key="2">
    <source>
        <dbReference type="Proteomes" id="UP000075880"/>
    </source>
</evidence>